<dbReference type="PANTHER" id="PTHR30606">
    <property type="entry name" value="LIPID A BIOSYNTHESIS LAUROYL ACYLTRANSFERASE"/>
    <property type="match status" value="1"/>
</dbReference>
<evidence type="ECO:0000256" key="7">
    <source>
        <dbReference type="SAM" id="MobiDB-lite"/>
    </source>
</evidence>
<evidence type="ECO:0000256" key="6">
    <source>
        <dbReference type="ARBA" id="ARBA00023315"/>
    </source>
</evidence>
<keyword evidence="4 8" id="KW-0808">Transferase</keyword>
<dbReference type="InterPro" id="IPR004960">
    <property type="entry name" value="LipA_acyltrans"/>
</dbReference>
<accession>A0A318SYY2</accession>
<dbReference type="RefSeq" id="WP_110465284.1">
    <property type="nucleotide sequence ID" value="NZ_JAMOFZ010000008.1"/>
</dbReference>
<dbReference type="Pfam" id="PF03279">
    <property type="entry name" value="Lip_A_acyltrans"/>
    <property type="match status" value="1"/>
</dbReference>
<keyword evidence="9" id="KW-1185">Reference proteome</keyword>
<reference evidence="8 9" key="1">
    <citation type="submission" date="2018-06" db="EMBL/GenBank/DDBJ databases">
        <title>Genomic Encyclopedia of Type Strains, Phase III (KMG-III): the genomes of soil and plant-associated and newly described type strains.</title>
        <authorList>
            <person name="Whitman W."/>
        </authorList>
    </citation>
    <scope>NUCLEOTIDE SEQUENCE [LARGE SCALE GENOMIC DNA]</scope>
    <source>
        <strain evidence="8 9">CECT 7646</strain>
    </source>
</reference>
<keyword evidence="3" id="KW-0997">Cell inner membrane</keyword>
<sequence length="290" mass="31442">MLRLLSRLPLPLLHLLGAVLGWVAFLSSAPYRRCFMANARQAGLPFGAVRGAVAHAGRMVAELPRLWFGTPPAWRWDDGGSIARAYAAGRGILFLTPHLGGFEASPQALAADYGPRHGPMTILYRPARQPWLDRTMAAARDRPHLAAVPTTLAGVRQMLRALKRGEAVGLLPDQVPPDGMGRWSPFFGREAYTMTLAARLAQQSGATVLLAWSERLPRGCGFLVHVESRATPLPAALDDAVDALNADMERLIRQCPQQYLWGYARYKAPRAETAPTATETTTATTGEGAA</sequence>
<dbReference type="NCBIfam" id="NF006487">
    <property type="entry name" value="PRK08905.1"/>
    <property type="match status" value="1"/>
</dbReference>
<dbReference type="CDD" id="cd07984">
    <property type="entry name" value="LPLAT_LABLAT-like"/>
    <property type="match status" value="1"/>
</dbReference>
<evidence type="ECO:0000256" key="4">
    <source>
        <dbReference type="ARBA" id="ARBA00022679"/>
    </source>
</evidence>
<name>A0A318SYY2_9BURK</name>
<evidence type="ECO:0000313" key="9">
    <source>
        <dbReference type="Proteomes" id="UP000247540"/>
    </source>
</evidence>
<dbReference type="AlphaFoldDB" id="A0A318SYY2"/>
<evidence type="ECO:0000313" key="8">
    <source>
        <dbReference type="EMBL" id="PYE78224.1"/>
    </source>
</evidence>
<gene>
    <name evidence="8" type="ORF">DFQ15_10813</name>
</gene>
<protein>
    <submittedName>
        <fullName evidence="8">KDO2-lipid IV(A) lauroyltransferase</fullName>
    </submittedName>
</protein>
<keyword evidence="2" id="KW-1003">Cell membrane</keyword>
<comment type="subcellular location">
    <subcellularLocation>
        <location evidence="1">Cell inner membrane</location>
    </subcellularLocation>
</comment>
<evidence type="ECO:0000256" key="2">
    <source>
        <dbReference type="ARBA" id="ARBA00022475"/>
    </source>
</evidence>
<feature type="region of interest" description="Disordered" evidence="7">
    <location>
        <begin position="271"/>
        <end position="290"/>
    </location>
</feature>
<evidence type="ECO:0000256" key="5">
    <source>
        <dbReference type="ARBA" id="ARBA00023136"/>
    </source>
</evidence>
<dbReference type="PANTHER" id="PTHR30606:SF10">
    <property type="entry name" value="PHOSPHATIDYLINOSITOL MANNOSIDE ACYLTRANSFERASE"/>
    <property type="match status" value="1"/>
</dbReference>
<dbReference type="GO" id="GO:0016746">
    <property type="term" value="F:acyltransferase activity"/>
    <property type="evidence" value="ECO:0007669"/>
    <property type="project" value="UniProtKB-KW"/>
</dbReference>
<keyword evidence="6" id="KW-0012">Acyltransferase</keyword>
<keyword evidence="5" id="KW-0472">Membrane</keyword>
<dbReference type="OrthoDB" id="8524027at2"/>
<proteinExistence type="predicted"/>
<dbReference type="Proteomes" id="UP000247540">
    <property type="component" value="Unassembled WGS sequence"/>
</dbReference>
<evidence type="ECO:0000256" key="1">
    <source>
        <dbReference type="ARBA" id="ARBA00004533"/>
    </source>
</evidence>
<dbReference type="GO" id="GO:0005886">
    <property type="term" value="C:plasma membrane"/>
    <property type="evidence" value="ECO:0007669"/>
    <property type="project" value="UniProtKB-SubCell"/>
</dbReference>
<organism evidence="8 9">
    <name type="scientific">Xylophilus ampelinus</name>
    <dbReference type="NCBI Taxonomy" id="54067"/>
    <lineage>
        <taxon>Bacteria</taxon>
        <taxon>Pseudomonadati</taxon>
        <taxon>Pseudomonadota</taxon>
        <taxon>Betaproteobacteria</taxon>
        <taxon>Burkholderiales</taxon>
        <taxon>Xylophilus</taxon>
    </lineage>
</organism>
<dbReference type="GO" id="GO:0009247">
    <property type="term" value="P:glycolipid biosynthetic process"/>
    <property type="evidence" value="ECO:0007669"/>
    <property type="project" value="UniProtKB-ARBA"/>
</dbReference>
<dbReference type="EMBL" id="QJTC01000008">
    <property type="protein sequence ID" value="PYE78224.1"/>
    <property type="molecule type" value="Genomic_DNA"/>
</dbReference>
<evidence type="ECO:0000256" key="3">
    <source>
        <dbReference type="ARBA" id="ARBA00022519"/>
    </source>
</evidence>
<comment type="caution">
    <text evidence="8">The sequence shown here is derived from an EMBL/GenBank/DDBJ whole genome shotgun (WGS) entry which is preliminary data.</text>
</comment>